<dbReference type="InterPro" id="IPR046036">
    <property type="entry name" value="DUF5994"/>
</dbReference>
<evidence type="ECO:0000313" key="2">
    <source>
        <dbReference type="EMBL" id="GHE10651.1"/>
    </source>
</evidence>
<protein>
    <submittedName>
        <fullName evidence="2">Uncharacterized protein</fullName>
    </submittedName>
</protein>
<organism evidence="2 3">
    <name type="scientific">Streptomyces alanosinicus</name>
    <dbReference type="NCBI Taxonomy" id="68171"/>
    <lineage>
        <taxon>Bacteria</taxon>
        <taxon>Bacillati</taxon>
        <taxon>Actinomycetota</taxon>
        <taxon>Actinomycetes</taxon>
        <taxon>Kitasatosporales</taxon>
        <taxon>Streptomycetaceae</taxon>
        <taxon>Streptomyces</taxon>
    </lineage>
</organism>
<name>A0A918YNC0_9ACTN</name>
<dbReference type="EMBL" id="BMVG01000024">
    <property type="protein sequence ID" value="GHE10651.1"/>
    <property type="molecule type" value="Genomic_DNA"/>
</dbReference>
<proteinExistence type="predicted"/>
<keyword evidence="3" id="KW-1185">Reference proteome</keyword>
<comment type="caution">
    <text evidence="2">The sequence shown here is derived from an EMBL/GenBank/DDBJ whole genome shotgun (WGS) entry which is preliminary data.</text>
</comment>
<sequence>MAVSDPLPPAGLLTDGGYESPLPGTALLRLTTTHDREGVLDGAWWPRSRHPSAELPGPISAPAERLGPVARVGLDRDARDELPTRMTVDGRVAHIDSFVVGDDTALVTRGDRDHFSLLVTPTDTPLPSARAAMPDAVRIDNPRWAGQILVDTSGGQVCPSGRPHCCSSRRRAAGGSSWQPSGRGLARDHRGAGVAVIPGARPRRPTSVP</sequence>
<dbReference type="Proteomes" id="UP000655443">
    <property type="component" value="Unassembled WGS sequence"/>
</dbReference>
<reference evidence="2" key="2">
    <citation type="submission" date="2020-09" db="EMBL/GenBank/DDBJ databases">
        <authorList>
            <person name="Sun Q."/>
            <person name="Ohkuma M."/>
        </authorList>
    </citation>
    <scope>NUCLEOTIDE SEQUENCE</scope>
    <source>
        <strain evidence="2">JCM 4714</strain>
    </source>
</reference>
<reference evidence="2" key="1">
    <citation type="journal article" date="2014" name="Int. J. Syst. Evol. Microbiol.">
        <title>Complete genome sequence of Corynebacterium casei LMG S-19264T (=DSM 44701T), isolated from a smear-ripened cheese.</title>
        <authorList>
            <consortium name="US DOE Joint Genome Institute (JGI-PGF)"/>
            <person name="Walter F."/>
            <person name="Albersmeier A."/>
            <person name="Kalinowski J."/>
            <person name="Ruckert C."/>
        </authorList>
    </citation>
    <scope>NUCLEOTIDE SEQUENCE</scope>
    <source>
        <strain evidence="2">JCM 4714</strain>
    </source>
</reference>
<feature type="region of interest" description="Disordered" evidence="1">
    <location>
        <begin position="169"/>
        <end position="209"/>
    </location>
</feature>
<evidence type="ECO:0000313" key="3">
    <source>
        <dbReference type="Proteomes" id="UP000655443"/>
    </source>
</evidence>
<feature type="region of interest" description="Disordered" evidence="1">
    <location>
        <begin position="1"/>
        <end position="20"/>
    </location>
</feature>
<dbReference type="RefSeq" id="WP_308433442.1">
    <property type="nucleotide sequence ID" value="NZ_BMVG01000024.1"/>
</dbReference>
<gene>
    <name evidence="2" type="ORF">GCM10010339_67570</name>
</gene>
<dbReference type="AlphaFoldDB" id="A0A918YNC0"/>
<dbReference type="Pfam" id="PF19457">
    <property type="entry name" value="DUF5994"/>
    <property type="match status" value="1"/>
</dbReference>
<accession>A0A918YNC0</accession>
<feature type="region of interest" description="Disordered" evidence="1">
    <location>
        <begin position="43"/>
        <end position="63"/>
    </location>
</feature>
<evidence type="ECO:0000256" key="1">
    <source>
        <dbReference type="SAM" id="MobiDB-lite"/>
    </source>
</evidence>